<evidence type="ECO:0000256" key="2">
    <source>
        <dbReference type="ARBA" id="ARBA00022490"/>
    </source>
</evidence>
<feature type="domain" description="Response regulatory" evidence="13">
    <location>
        <begin position="6"/>
        <end position="120"/>
    </location>
</feature>
<dbReference type="PANTHER" id="PTHR32071:SF113">
    <property type="entry name" value="ALGINATE BIOSYNTHESIS TRANSCRIPTIONAL REGULATORY PROTEIN ALGB"/>
    <property type="match status" value="1"/>
</dbReference>
<dbReference type="InterPro" id="IPR058031">
    <property type="entry name" value="AAA_lid_NorR"/>
</dbReference>
<dbReference type="InterPro" id="IPR025944">
    <property type="entry name" value="Sigma_54_int_dom_CS"/>
</dbReference>
<dbReference type="InterPro" id="IPR002078">
    <property type="entry name" value="Sigma_54_int"/>
</dbReference>
<dbReference type="SMART" id="SM00382">
    <property type="entry name" value="AAA"/>
    <property type="match status" value="1"/>
</dbReference>
<dbReference type="InterPro" id="IPR011006">
    <property type="entry name" value="CheY-like_superfamily"/>
</dbReference>
<dbReference type="GO" id="GO:0000160">
    <property type="term" value="P:phosphorelay signal transduction system"/>
    <property type="evidence" value="ECO:0007669"/>
    <property type="project" value="UniProtKB-KW"/>
</dbReference>
<dbReference type="InterPro" id="IPR027417">
    <property type="entry name" value="P-loop_NTPase"/>
</dbReference>
<accession>A0A0B5FNW9</accession>
<proteinExistence type="predicted"/>
<dbReference type="Proteomes" id="UP000035036">
    <property type="component" value="Chromosome"/>
</dbReference>
<evidence type="ECO:0000256" key="3">
    <source>
        <dbReference type="ARBA" id="ARBA00022553"/>
    </source>
</evidence>
<dbReference type="PROSITE" id="PS00688">
    <property type="entry name" value="SIGMA54_INTERACT_3"/>
    <property type="match status" value="1"/>
</dbReference>
<dbReference type="CDD" id="cd00009">
    <property type="entry name" value="AAA"/>
    <property type="match status" value="1"/>
</dbReference>
<dbReference type="FunFam" id="1.10.8.60:FF:000014">
    <property type="entry name" value="DNA-binding transcriptional regulator NtrC"/>
    <property type="match status" value="1"/>
</dbReference>
<dbReference type="OrthoDB" id="9763792at2"/>
<keyword evidence="10" id="KW-0804">Transcription</keyword>
<feature type="modified residue" description="4-aspartylphosphate" evidence="11">
    <location>
        <position position="55"/>
    </location>
</feature>
<dbReference type="GO" id="GO:0006355">
    <property type="term" value="P:regulation of DNA-templated transcription"/>
    <property type="evidence" value="ECO:0007669"/>
    <property type="project" value="InterPro"/>
</dbReference>
<dbReference type="GO" id="GO:0005737">
    <property type="term" value="C:cytoplasm"/>
    <property type="evidence" value="ECO:0007669"/>
    <property type="project" value="UniProtKB-SubCell"/>
</dbReference>
<dbReference type="InterPro" id="IPR003593">
    <property type="entry name" value="AAA+_ATPase"/>
</dbReference>
<dbReference type="AlphaFoldDB" id="A0A0B5FNW9"/>
<keyword evidence="9" id="KW-0010">Activator</keyword>
<dbReference type="SUPFAM" id="SSF52540">
    <property type="entry name" value="P-loop containing nucleoside triphosphate hydrolases"/>
    <property type="match status" value="1"/>
</dbReference>
<organism evidence="14 15">
    <name type="scientific">Geoalkalibacter subterraneus</name>
    <dbReference type="NCBI Taxonomy" id="483547"/>
    <lineage>
        <taxon>Bacteria</taxon>
        <taxon>Pseudomonadati</taxon>
        <taxon>Thermodesulfobacteriota</taxon>
        <taxon>Desulfuromonadia</taxon>
        <taxon>Desulfuromonadales</taxon>
        <taxon>Geoalkalibacteraceae</taxon>
        <taxon>Geoalkalibacter</taxon>
    </lineage>
</organism>
<keyword evidence="7" id="KW-0805">Transcription regulation</keyword>
<dbReference type="Pfam" id="PF00158">
    <property type="entry name" value="Sigma54_activat"/>
    <property type="match status" value="1"/>
</dbReference>
<dbReference type="GO" id="GO:0043565">
    <property type="term" value="F:sequence-specific DNA binding"/>
    <property type="evidence" value="ECO:0007669"/>
    <property type="project" value="InterPro"/>
</dbReference>
<comment type="subcellular location">
    <subcellularLocation>
        <location evidence="1">Cytoplasm</location>
    </subcellularLocation>
</comment>
<dbReference type="PROSITE" id="PS50110">
    <property type="entry name" value="RESPONSE_REGULATORY"/>
    <property type="match status" value="1"/>
</dbReference>
<dbReference type="PROSITE" id="PS50045">
    <property type="entry name" value="SIGMA54_INTERACT_4"/>
    <property type="match status" value="1"/>
</dbReference>
<dbReference type="GO" id="GO:0005524">
    <property type="term" value="F:ATP binding"/>
    <property type="evidence" value="ECO:0007669"/>
    <property type="project" value="UniProtKB-KW"/>
</dbReference>
<evidence type="ECO:0000313" key="15">
    <source>
        <dbReference type="Proteomes" id="UP000035036"/>
    </source>
</evidence>
<keyword evidence="6" id="KW-0902">Two-component regulatory system</keyword>
<keyword evidence="2" id="KW-0963">Cytoplasm</keyword>
<evidence type="ECO:0000259" key="13">
    <source>
        <dbReference type="PROSITE" id="PS50110"/>
    </source>
</evidence>
<gene>
    <name evidence="14" type="ORF">GSUB_00205</name>
</gene>
<name>A0A0B5FNW9_9BACT</name>
<dbReference type="Gene3D" id="1.10.10.60">
    <property type="entry name" value="Homeodomain-like"/>
    <property type="match status" value="1"/>
</dbReference>
<dbReference type="Gene3D" id="3.40.50.2300">
    <property type="match status" value="1"/>
</dbReference>
<dbReference type="Pfam" id="PF25601">
    <property type="entry name" value="AAA_lid_14"/>
    <property type="match status" value="1"/>
</dbReference>
<evidence type="ECO:0000256" key="4">
    <source>
        <dbReference type="ARBA" id="ARBA00022741"/>
    </source>
</evidence>
<dbReference type="Gene3D" id="3.40.50.300">
    <property type="entry name" value="P-loop containing nucleotide triphosphate hydrolases"/>
    <property type="match status" value="1"/>
</dbReference>
<dbReference type="InterPro" id="IPR025662">
    <property type="entry name" value="Sigma_54_int_dom_ATP-bd_1"/>
</dbReference>
<dbReference type="KEGG" id="gsb:GSUB_00205"/>
<dbReference type="STRING" id="483547.GSUB_00205"/>
<evidence type="ECO:0000256" key="6">
    <source>
        <dbReference type="ARBA" id="ARBA00023012"/>
    </source>
</evidence>
<dbReference type="InterPro" id="IPR002197">
    <property type="entry name" value="HTH_Fis"/>
</dbReference>
<keyword evidence="3 11" id="KW-0597">Phosphoprotein</keyword>
<keyword evidence="15" id="KW-1185">Reference proteome</keyword>
<dbReference type="Pfam" id="PF00072">
    <property type="entry name" value="Response_reg"/>
    <property type="match status" value="1"/>
</dbReference>
<evidence type="ECO:0000256" key="9">
    <source>
        <dbReference type="ARBA" id="ARBA00023159"/>
    </source>
</evidence>
<keyword evidence="5" id="KW-0067">ATP-binding</keyword>
<reference evidence="14 15" key="1">
    <citation type="journal article" date="2015" name="Genome Announc.">
        <title>Genomes of Geoalkalibacter ferrihydriticus Z-0531T and Geoalkalibacter subterraneus Red1T, Two Haloalkaliphilic Metal-Reducing Deltaproteobacteria.</title>
        <authorList>
            <person name="Badalamenti J.P."/>
            <person name="Krajmalnik-Brown R."/>
            <person name="Torres C.I."/>
            <person name="Bond D.R."/>
        </authorList>
    </citation>
    <scope>NUCLEOTIDE SEQUENCE [LARGE SCALE GENOMIC DNA]</scope>
    <source>
        <strain evidence="14 15">Red1</strain>
    </source>
</reference>
<dbReference type="SUPFAM" id="SSF46689">
    <property type="entry name" value="Homeodomain-like"/>
    <property type="match status" value="1"/>
</dbReference>
<evidence type="ECO:0000259" key="12">
    <source>
        <dbReference type="PROSITE" id="PS50045"/>
    </source>
</evidence>
<dbReference type="FunFam" id="3.40.50.300:FF:000006">
    <property type="entry name" value="DNA-binding transcriptional regulator NtrC"/>
    <property type="match status" value="1"/>
</dbReference>
<keyword evidence="8" id="KW-0238">DNA-binding</keyword>
<feature type="domain" description="Sigma-54 factor interaction" evidence="12">
    <location>
        <begin position="144"/>
        <end position="373"/>
    </location>
</feature>
<dbReference type="InterPro" id="IPR009057">
    <property type="entry name" value="Homeodomain-like_sf"/>
</dbReference>
<dbReference type="Gene3D" id="1.10.8.60">
    <property type="match status" value="1"/>
</dbReference>
<evidence type="ECO:0000256" key="5">
    <source>
        <dbReference type="ARBA" id="ARBA00022840"/>
    </source>
</evidence>
<dbReference type="PANTHER" id="PTHR32071">
    <property type="entry name" value="TRANSCRIPTIONAL REGULATORY PROTEIN"/>
    <property type="match status" value="1"/>
</dbReference>
<evidence type="ECO:0000256" key="1">
    <source>
        <dbReference type="ARBA" id="ARBA00004496"/>
    </source>
</evidence>
<dbReference type="PRINTS" id="PR01590">
    <property type="entry name" value="HTHFIS"/>
</dbReference>
<dbReference type="HOGENOM" id="CLU_000445_0_6_7"/>
<sequence>MNDSSSILIVEDDSTMRHLIRDTLAAEGIAAQMSEDSRAAASLIEQSRVDIVLTDLKMPHLDGMEILARARHHNPDCVVIVITGYGTIESAVEAIRKGAYDYVQKPFEPDALVLTVQRAMEHARLVRENKRLREQAGERRGGDLIGSSRKMVELKNFIARIAPFDTTVLIQGETGTGKELVAKFIHQWSSRVGRRFLPVNCGALTETLLESELFGHVRGAFTGADSDKKGLFETVDKGTIFLDEINSISPAFQVKLLRVLQEGTYLRVGGRDPRTVDVRVIAAANADLEKEVEAGLFRSDLYYRLNVVPVMIPPLRERREDIALLAHHFLSVYGAKYGKTISSISGGALDLLRAYSWPGNVRELENVMERAIIVADENELQPGHLPRLSASGQEPMESDDVLMSLEEMEKRLIVKGLRHTGGHKGRTAEILGISPVSLWRKIKKYDL</sequence>
<dbReference type="PROSITE" id="PS00675">
    <property type="entry name" value="SIGMA54_INTERACT_1"/>
    <property type="match status" value="1"/>
</dbReference>
<evidence type="ECO:0000256" key="8">
    <source>
        <dbReference type="ARBA" id="ARBA00023125"/>
    </source>
</evidence>
<dbReference type="SMART" id="SM00448">
    <property type="entry name" value="REC"/>
    <property type="match status" value="1"/>
</dbReference>
<keyword evidence="4" id="KW-0547">Nucleotide-binding</keyword>
<evidence type="ECO:0000313" key="14">
    <source>
        <dbReference type="EMBL" id="AJF05316.1"/>
    </source>
</evidence>
<dbReference type="RefSeq" id="WP_040198565.1">
    <property type="nucleotide sequence ID" value="NZ_CP010311.1"/>
</dbReference>
<evidence type="ECO:0000256" key="11">
    <source>
        <dbReference type="PROSITE-ProRule" id="PRU00169"/>
    </source>
</evidence>
<dbReference type="SUPFAM" id="SSF52172">
    <property type="entry name" value="CheY-like"/>
    <property type="match status" value="1"/>
</dbReference>
<dbReference type="EMBL" id="CP010311">
    <property type="protein sequence ID" value="AJF05316.1"/>
    <property type="molecule type" value="Genomic_DNA"/>
</dbReference>
<evidence type="ECO:0000256" key="10">
    <source>
        <dbReference type="ARBA" id="ARBA00023163"/>
    </source>
</evidence>
<dbReference type="InterPro" id="IPR001789">
    <property type="entry name" value="Sig_transdc_resp-reg_receiver"/>
</dbReference>
<dbReference type="Pfam" id="PF02954">
    <property type="entry name" value="HTH_8"/>
    <property type="match status" value="1"/>
</dbReference>
<evidence type="ECO:0000256" key="7">
    <source>
        <dbReference type="ARBA" id="ARBA00023015"/>
    </source>
</evidence>
<protein>
    <submittedName>
        <fullName evidence="14">Chemotaxis protein CheY</fullName>
    </submittedName>
</protein>
<dbReference type="FunFam" id="3.40.50.2300:FF:000018">
    <property type="entry name" value="DNA-binding transcriptional regulator NtrC"/>
    <property type="match status" value="1"/>
</dbReference>